<proteinExistence type="predicted"/>
<accession>A0A8T3VC84</accession>
<evidence type="ECO:0000313" key="3">
    <source>
        <dbReference type="Proteomes" id="UP000783037"/>
    </source>
</evidence>
<gene>
    <name evidence="2" type="ORF">E7Z79_00675</name>
</gene>
<keyword evidence="1" id="KW-1133">Transmembrane helix</keyword>
<name>A0A8T3VC84_9EURY</name>
<sequence length="145" mass="16311">MLESHLSRVLSINFISALIISLVGCYFLKTINLTNVMHIANLFGLSFLAIFGINILVESGDIRNGSQRFLVAIAVILIFDLIFLIVVPLLFGNVFSFTDSFVMPFNGTNIILQFNVYVYLAIYAIIVLVCNLILYLGDRNIYSYE</sequence>
<dbReference type="RefSeq" id="WP_303738057.1">
    <property type="nucleotide sequence ID" value="NZ_SUTK01000002.1"/>
</dbReference>
<keyword evidence="1" id="KW-0472">Membrane</keyword>
<protein>
    <submittedName>
        <fullName evidence="2">Uncharacterized protein</fullName>
    </submittedName>
</protein>
<feature type="transmembrane region" description="Helical" evidence="1">
    <location>
        <begin position="116"/>
        <end position="136"/>
    </location>
</feature>
<dbReference type="EMBL" id="SUTK01000002">
    <property type="protein sequence ID" value="MBE6500935.1"/>
    <property type="molecule type" value="Genomic_DNA"/>
</dbReference>
<feature type="transmembrane region" description="Helical" evidence="1">
    <location>
        <begin position="12"/>
        <end position="31"/>
    </location>
</feature>
<evidence type="ECO:0000313" key="2">
    <source>
        <dbReference type="EMBL" id="MBE6500935.1"/>
    </source>
</evidence>
<organism evidence="2 3">
    <name type="scientific">Methanobrevibacter thaueri</name>
    <dbReference type="NCBI Taxonomy" id="190975"/>
    <lineage>
        <taxon>Archaea</taxon>
        <taxon>Methanobacteriati</taxon>
        <taxon>Methanobacteriota</taxon>
        <taxon>Methanomada group</taxon>
        <taxon>Methanobacteria</taxon>
        <taxon>Methanobacteriales</taxon>
        <taxon>Methanobacteriaceae</taxon>
        <taxon>Methanobrevibacter</taxon>
    </lineage>
</organism>
<evidence type="ECO:0000256" key="1">
    <source>
        <dbReference type="SAM" id="Phobius"/>
    </source>
</evidence>
<feature type="transmembrane region" description="Helical" evidence="1">
    <location>
        <begin position="37"/>
        <end position="57"/>
    </location>
</feature>
<keyword evidence="1" id="KW-0812">Transmembrane</keyword>
<feature type="transmembrane region" description="Helical" evidence="1">
    <location>
        <begin position="69"/>
        <end position="96"/>
    </location>
</feature>
<dbReference type="AlphaFoldDB" id="A0A8T3VC84"/>
<comment type="caution">
    <text evidence="2">The sequence shown here is derived from an EMBL/GenBank/DDBJ whole genome shotgun (WGS) entry which is preliminary data.</text>
</comment>
<reference evidence="2" key="1">
    <citation type="submission" date="2019-04" db="EMBL/GenBank/DDBJ databases">
        <title>Evolution of Biomass-Degrading Anaerobic Consortia Revealed by Metagenomics.</title>
        <authorList>
            <person name="Peng X."/>
        </authorList>
    </citation>
    <scope>NUCLEOTIDE SEQUENCE</scope>
    <source>
        <strain evidence="2">SIG18</strain>
    </source>
</reference>
<dbReference type="Proteomes" id="UP000783037">
    <property type="component" value="Unassembled WGS sequence"/>
</dbReference>